<dbReference type="PANTHER" id="PTHR43080">
    <property type="entry name" value="CBS DOMAIN-CONTAINING PROTEIN CBSX3, MITOCHONDRIAL"/>
    <property type="match status" value="1"/>
</dbReference>
<dbReference type="EMBL" id="CP051680">
    <property type="protein sequence ID" value="QJD87648.1"/>
    <property type="molecule type" value="Genomic_DNA"/>
</dbReference>
<dbReference type="PROSITE" id="PS51371">
    <property type="entry name" value="CBS"/>
    <property type="match status" value="2"/>
</dbReference>
<dbReference type="CDD" id="cd04617">
    <property type="entry name" value="CBS_pair_CcpN"/>
    <property type="match status" value="1"/>
</dbReference>
<keyword evidence="1 2" id="KW-0129">CBS domain</keyword>
<dbReference type="RefSeq" id="WP_169283890.1">
    <property type="nucleotide sequence ID" value="NZ_CP051680.1"/>
</dbReference>
<feature type="domain" description="CBS" evidence="3">
    <location>
        <begin position="83"/>
        <end position="139"/>
    </location>
</feature>
<evidence type="ECO:0000313" key="4">
    <source>
        <dbReference type="EMBL" id="QJD87648.1"/>
    </source>
</evidence>
<dbReference type="PANTHER" id="PTHR43080:SF2">
    <property type="entry name" value="CBS DOMAIN-CONTAINING PROTEIN"/>
    <property type="match status" value="1"/>
</dbReference>
<dbReference type="Proteomes" id="UP000502248">
    <property type="component" value="Chromosome"/>
</dbReference>
<evidence type="ECO:0000256" key="1">
    <source>
        <dbReference type="ARBA" id="ARBA00023122"/>
    </source>
</evidence>
<dbReference type="AlphaFoldDB" id="A0A7Z2VQK9"/>
<sequence>MTIELTSRQQDILTIVTNQQPISGEYIAEQLGTTRPAIRSDLALLVMLKLLEAKPKVGYTLSSASNQQELALERLLTMQVKEFQSAPVVLRETASVSDAVVAMFLDNVGSLIIGDADGHLAGIVSRKDLLKVTLGNSAAAAMPVSLIMTRHPNIVTITPEESIVAAAKKMISHEVDSLPVVLELRSEDSLQRAEVIGRITKTAMTKVLLELAFGH</sequence>
<dbReference type="InterPro" id="IPR046342">
    <property type="entry name" value="CBS_dom_sf"/>
</dbReference>
<evidence type="ECO:0000256" key="2">
    <source>
        <dbReference type="PROSITE-ProRule" id="PRU00703"/>
    </source>
</evidence>
<dbReference type="InterPro" id="IPR016842">
    <property type="entry name" value="UCP026546_HTH-CBS"/>
</dbReference>
<dbReference type="InterPro" id="IPR051257">
    <property type="entry name" value="Diverse_CBS-Domain"/>
</dbReference>
<proteinExistence type="predicted"/>
<reference evidence="4 5" key="1">
    <citation type="submission" date="2020-04" db="EMBL/GenBank/DDBJ databases">
        <title>Genome sequencing of novel species.</title>
        <authorList>
            <person name="Heo J."/>
            <person name="Kim S.-J."/>
            <person name="Kim J.-S."/>
            <person name="Hong S.-B."/>
            <person name="Kwon S.-W."/>
        </authorList>
    </citation>
    <scope>NUCLEOTIDE SEQUENCE [LARGE SCALE GENOMIC DNA]</scope>
    <source>
        <strain evidence="4 5">MFER-1</strain>
    </source>
</reference>
<dbReference type="SUPFAM" id="SSF46785">
    <property type="entry name" value="Winged helix' DNA-binding domain"/>
    <property type="match status" value="1"/>
</dbReference>
<dbReference type="InterPro" id="IPR000644">
    <property type="entry name" value="CBS_dom"/>
</dbReference>
<dbReference type="InterPro" id="IPR036390">
    <property type="entry name" value="WH_DNA-bd_sf"/>
</dbReference>
<dbReference type="Pfam" id="PF00571">
    <property type="entry name" value="CBS"/>
    <property type="match status" value="2"/>
</dbReference>
<dbReference type="Gene3D" id="1.10.10.10">
    <property type="entry name" value="Winged helix-like DNA-binding domain superfamily/Winged helix DNA-binding domain"/>
    <property type="match status" value="1"/>
</dbReference>
<dbReference type="SMART" id="SM00116">
    <property type="entry name" value="CBS"/>
    <property type="match status" value="2"/>
</dbReference>
<name>A0A7Z2VQK9_9BACL</name>
<dbReference type="Gene3D" id="3.10.580.10">
    <property type="entry name" value="CBS-domain"/>
    <property type="match status" value="1"/>
</dbReference>
<accession>A0A7Z2VQK9</accession>
<gene>
    <name evidence="4" type="ORF">HH215_33665</name>
</gene>
<dbReference type="KEGG" id="cheb:HH215_33665"/>
<dbReference type="SUPFAM" id="SSF54631">
    <property type="entry name" value="CBS-domain pair"/>
    <property type="match status" value="1"/>
</dbReference>
<dbReference type="InterPro" id="IPR013196">
    <property type="entry name" value="HTH_11"/>
</dbReference>
<keyword evidence="5" id="KW-1185">Reference proteome</keyword>
<dbReference type="InterPro" id="IPR036388">
    <property type="entry name" value="WH-like_DNA-bd_sf"/>
</dbReference>
<dbReference type="PIRSF" id="PIRSF026546">
    <property type="entry name" value="UCP026546_CBS_YqzB"/>
    <property type="match status" value="1"/>
</dbReference>
<feature type="domain" description="CBS" evidence="3">
    <location>
        <begin position="148"/>
        <end position="215"/>
    </location>
</feature>
<evidence type="ECO:0000313" key="5">
    <source>
        <dbReference type="Proteomes" id="UP000502248"/>
    </source>
</evidence>
<dbReference type="Pfam" id="PF08279">
    <property type="entry name" value="HTH_11"/>
    <property type="match status" value="1"/>
</dbReference>
<protein>
    <submittedName>
        <fullName evidence="4">CBS domain-containing protein</fullName>
    </submittedName>
</protein>
<evidence type="ECO:0000259" key="3">
    <source>
        <dbReference type="PROSITE" id="PS51371"/>
    </source>
</evidence>
<organism evidence="4 5">
    <name type="scientific">Cohnella herbarum</name>
    <dbReference type="NCBI Taxonomy" id="2728023"/>
    <lineage>
        <taxon>Bacteria</taxon>
        <taxon>Bacillati</taxon>
        <taxon>Bacillota</taxon>
        <taxon>Bacilli</taxon>
        <taxon>Bacillales</taxon>
        <taxon>Paenibacillaceae</taxon>
        <taxon>Cohnella</taxon>
    </lineage>
</organism>